<evidence type="ECO:0000256" key="4">
    <source>
        <dbReference type="PROSITE-ProRule" id="PRU00335"/>
    </source>
</evidence>
<evidence type="ECO:0000256" key="3">
    <source>
        <dbReference type="ARBA" id="ARBA00023163"/>
    </source>
</evidence>
<dbReference type="Pfam" id="PF13305">
    <property type="entry name" value="TetR_C_33"/>
    <property type="match status" value="1"/>
</dbReference>
<reference evidence="7 8" key="1">
    <citation type="submission" date="2018-11" db="EMBL/GenBank/DDBJ databases">
        <title>Sequencing the genomes of 1000 actinobacteria strains.</title>
        <authorList>
            <person name="Klenk H.-P."/>
        </authorList>
    </citation>
    <scope>NUCLEOTIDE SEQUENCE [LARGE SCALE GENOMIC DNA]</scope>
    <source>
        <strain evidence="7 8">DSM 44781</strain>
    </source>
</reference>
<feature type="DNA-binding region" description="H-T-H motif" evidence="4">
    <location>
        <begin position="58"/>
        <end position="77"/>
    </location>
</feature>
<proteinExistence type="predicted"/>
<dbReference type="InterPro" id="IPR025996">
    <property type="entry name" value="MT1864/Rv1816-like_C"/>
</dbReference>
<dbReference type="PANTHER" id="PTHR30055:SF209">
    <property type="entry name" value="POSSIBLE TRANSCRIPTIONAL REGULATORY PROTEIN (PROBABLY TETR-FAMILY)"/>
    <property type="match status" value="1"/>
</dbReference>
<evidence type="ECO:0000313" key="8">
    <source>
        <dbReference type="Proteomes" id="UP000266906"/>
    </source>
</evidence>
<dbReference type="RefSeq" id="WP_123818702.1">
    <property type="nucleotide sequence ID" value="NZ_RKQG01000001.1"/>
</dbReference>
<dbReference type="InterPro" id="IPR001647">
    <property type="entry name" value="HTH_TetR"/>
</dbReference>
<dbReference type="SUPFAM" id="SSF48498">
    <property type="entry name" value="Tetracyclin repressor-like, C-terminal domain"/>
    <property type="match status" value="1"/>
</dbReference>
<dbReference type="SUPFAM" id="SSF46689">
    <property type="entry name" value="Homeodomain-like"/>
    <property type="match status" value="1"/>
</dbReference>
<keyword evidence="8" id="KW-1185">Reference proteome</keyword>
<name>A0A3N4RNW3_9ACTN</name>
<feature type="region of interest" description="Disordered" evidence="5">
    <location>
        <begin position="1"/>
        <end position="34"/>
    </location>
</feature>
<evidence type="ECO:0000313" key="7">
    <source>
        <dbReference type="EMBL" id="RPE35108.1"/>
    </source>
</evidence>
<dbReference type="InterPro" id="IPR009057">
    <property type="entry name" value="Homeodomain-like_sf"/>
</dbReference>
<dbReference type="PROSITE" id="PS50977">
    <property type="entry name" value="HTH_TETR_2"/>
    <property type="match status" value="1"/>
</dbReference>
<evidence type="ECO:0000256" key="2">
    <source>
        <dbReference type="ARBA" id="ARBA00023125"/>
    </source>
</evidence>
<dbReference type="InterPro" id="IPR050109">
    <property type="entry name" value="HTH-type_TetR-like_transc_reg"/>
</dbReference>
<evidence type="ECO:0000256" key="1">
    <source>
        <dbReference type="ARBA" id="ARBA00023015"/>
    </source>
</evidence>
<sequence length="265" mass="28100">MHDAGTTGTAPAGATPTGTAPTGTAPTGTAPRGTADLRSRMLEAAEDLLEESADNDVSTRAVCEAVGVKQPVLYRLFGDKNGLLMALVAHGFERYIDRKRALAVTADPVADLRAGWDDHMVFALTNRALYRLMFSPVLPEVPEPATRIFDMLKQTLDRCAAAGALRIPTEQAAQAILAANVGVTLSMLSQPDRFADPALSTRVRDAVFASCLNESAAAPAPEEDRLASAARQLEAQLKQRPGPLGEAETALLLVWLNTLQQSPAS</sequence>
<accession>A0A3N4RNW3</accession>
<gene>
    <name evidence="7" type="ORF">EDD38_3455</name>
</gene>
<keyword evidence="3" id="KW-0804">Transcription</keyword>
<organism evidence="7 8">
    <name type="scientific">Kitasatospora cineracea</name>
    <dbReference type="NCBI Taxonomy" id="88074"/>
    <lineage>
        <taxon>Bacteria</taxon>
        <taxon>Bacillati</taxon>
        <taxon>Actinomycetota</taxon>
        <taxon>Actinomycetes</taxon>
        <taxon>Kitasatosporales</taxon>
        <taxon>Streptomycetaceae</taxon>
        <taxon>Kitasatospora</taxon>
    </lineage>
</organism>
<evidence type="ECO:0000259" key="6">
    <source>
        <dbReference type="PROSITE" id="PS50977"/>
    </source>
</evidence>
<comment type="caution">
    <text evidence="7">The sequence shown here is derived from an EMBL/GenBank/DDBJ whole genome shotgun (WGS) entry which is preliminary data.</text>
</comment>
<feature type="domain" description="HTH tetR-type" evidence="6">
    <location>
        <begin position="35"/>
        <end position="95"/>
    </location>
</feature>
<dbReference type="Proteomes" id="UP000266906">
    <property type="component" value="Unassembled WGS sequence"/>
</dbReference>
<dbReference type="EMBL" id="RKQG01000001">
    <property type="protein sequence ID" value="RPE35108.1"/>
    <property type="molecule type" value="Genomic_DNA"/>
</dbReference>
<dbReference type="InterPro" id="IPR036271">
    <property type="entry name" value="Tet_transcr_reg_TetR-rel_C_sf"/>
</dbReference>
<dbReference type="GO" id="GO:0000976">
    <property type="term" value="F:transcription cis-regulatory region binding"/>
    <property type="evidence" value="ECO:0007669"/>
    <property type="project" value="TreeGrafter"/>
</dbReference>
<dbReference type="Pfam" id="PF00440">
    <property type="entry name" value="TetR_N"/>
    <property type="match status" value="1"/>
</dbReference>
<evidence type="ECO:0000256" key="5">
    <source>
        <dbReference type="SAM" id="MobiDB-lite"/>
    </source>
</evidence>
<dbReference type="PANTHER" id="PTHR30055">
    <property type="entry name" value="HTH-TYPE TRANSCRIPTIONAL REGULATOR RUTR"/>
    <property type="match status" value="1"/>
</dbReference>
<keyword evidence="1" id="KW-0805">Transcription regulation</keyword>
<keyword evidence="2 4" id="KW-0238">DNA-binding</keyword>
<dbReference type="GO" id="GO:0003700">
    <property type="term" value="F:DNA-binding transcription factor activity"/>
    <property type="evidence" value="ECO:0007669"/>
    <property type="project" value="TreeGrafter"/>
</dbReference>
<protein>
    <submittedName>
        <fullName evidence="7">TetR family transcriptional regulator</fullName>
    </submittedName>
</protein>
<dbReference type="Gene3D" id="1.10.357.10">
    <property type="entry name" value="Tetracycline Repressor, domain 2"/>
    <property type="match status" value="1"/>
</dbReference>
<dbReference type="AlphaFoldDB" id="A0A3N4RNW3"/>